<accession>A0A9N9XL12</accession>
<name>A0A9N9XL12_DIABA</name>
<dbReference type="EMBL" id="OU898284">
    <property type="protein sequence ID" value="CAG9840817.1"/>
    <property type="molecule type" value="Genomic_DNA"/>
</dbReference>
<sequence length="78" mass="9006">MLLHNDNTQQGVTNYGLHCQKLDLPENEIRELIEQQTLEVTPEIGKYIKQSARGQSDNPNWFEERKSRLTSSTFGEIS</sequence>
<protein>
    <submittedName>
        <fullName evidence="2">Uncharacterized protein</fullName>
    </submittedName>
</protein>
<proteinExistence type="predicted"/>
<dbReference type="AlphaFoldDB" id="A0A9N9XL12"/>
<dbReference type="Proteomes" id="UP001153709">
    <property type="component" value="Chromosome 9"/>
</dbReference>
<reference evidence="2" key="1">
    <citation type="submission" date="2022-01" db="EMBL/GenBank/DDBJ databases">
        <authorList>
            <person name="King R."/>
        </authorList>
    </citation>
    <scope>NUCLEOTIDE SEQUENCE</scope>
</reference>
<evidence type="ECO:0000313" key="3">
    <source>
        <dbReference type="Proteomes" id="UP001153709"/>
    </source>
</evidence>
<feature type="compositionally biased region" description="Polar residues" evidence="1">
    <location>
        <begin position="69"/>
        <end position="78"/>
    </location>
</feature>
<evidence type="ECO:0000313" key="2">
    <source>
        <dbReference type="EMBL" id="CAG9840817.1"/>
    </source>
</evidence>
<evidence type="ECO:0000256" key="1">
    <source>
        <dbReference type="SAM" id="MobiDB-lite"/>
    </source>
</evidence>
<feature type="region of interest" description="Disordered" evidence="1">
    <location>
        <begin position="50"/>
        <end position="78"/>
    </location>
</feature>
<keyword evidence="3" id="KW-1185">Reference proteome</keyword>
<dbReference type="OrthoDB" id="8194943at2759"/>
<organism evidence="2 3">
    <name type="scientific">Diabrotica balteata</name>
    <name type="common">Banded cucumber beetle</name>
    <dbReference type="NCBI Taxonomy" id="107213"/>
    <lineage>
        <taxon>Eukaryota</taxon>
        <taxon>Metazoa</taxon>
        <taxon>Ecdysozoa</taxon>
        <taxon>Arthropoda</taxon>
        <taxon>Hexapoda</taxon>
        <taxon>Insecta</taxon>
        <taxon>Pterygota</taxon>
        <taxon>Neoptera</taxon>
        <taxon>Endopterygota</taxon>
        <taxon>Coleoptera</taxon>
        <taxon>Polyphaga</taxon>
        <taxon>Cucujiformia</taxon>
        <taxon>Chrysomeloidea</taxon>
        <taxon>Chrysomelidae</taxon>
        <taxon>Galerucinae</taxon>
        <taxon>Diabroticina</taxon>
        <taxon>Diabroticites</taxon>
        <taxon>Diabrotica</taxon>
    </lineage>
</organism>
<gene>
    <name evidence="2" type="ORF">DIABBA_LOCUS13440</name>
</gene>